<dbReference type="InParanoid" id="I7MDU4"/>
<keyword evidence="3" id="KW-1185">Reference proteome</keyword>
<dbReference type="GeneID" id="7836629"/>
<evidence type="ECO:0000256" key="1">
    <source>
        <dbReference type="SAM" id="MobiDB-lite"/>
    </source>
</evidence>
<dbReference type="RefSeq" id="XP_001011211.2">
    <property type="nucleotide sequence ID" value="XM_001011211.3"/>
</dbReference>
<protein>
    <submittedName>
        <fullName evidence="2">Uncharacterized protein</fullName>
    </submittedName>
</protein>
<dbReference type="AlphaFoldDB" id="I7MDU4"/>
<evidence type="ECO:0000313" key="2">
    <source>
        <dbReference type="EMBL" id="EAR90966.2"/>
    </source>
</evidence>
<name>I7MDU4_TETTS</name>
<dbReference type="EMBL" id="GG662793">
    <property type="protein sequence ID" value="EAR90966.2"/>
    <property type="molecule type" value="Genomic_DNA"/>
</dbReference>
<sequence length="541" mass="62368">MGQDCCTNRLKTQFFTGQRNQTDTTSAFAQTTFNPFKNSLCISFLYLLTGKQVVIQNNLKMILQLAEQCSKNHICCYFDPDYLQKQHSLIEYQSPGSSFNRNSLAEAFWTDLEYFYEEDIWNEIFQFKVILLIETQGKGKHALTITRCMDPSRGNYFIVYDFLNRNRQYREKVFQDESSLNGYLNTIGEHFYVSYSPQPLSIKLLTFQFIDDKTESDIENIIINNSQMTNKSTSKNNNMNAININQTSQYSIQQQIQPQQQITCQASIQQQHQEQQKQENIIPLHIQLQQLPQVQGKSCNLNSLQSIHSMQSLNQNRGSIPLKMNRNSSQCTPSEIQTNQPSQSICTLQQFPQHSCNSQGQFVNQQRMIQLQYLNQNDQKYNYSVPSDAFHKNKVINQSCSKNHEFYYNLNSQSTGIPPSKCSCGFQINSNTNQININSSWEVENGLEVNEFNYYQNNAINGNQNADDPEILENGQSSDSNSIQLNQEDNQILEENGDNPHSFHFQNNGIIHFGAENDHEDFLSDDASEIQICIQSAQDLY</sequence>
<organism evidence="2 3">
    <name type="scientific">Tetrahymena thermophila (strain SB210)</name>
    <dbReference type="NCBI Taxonomy" id="312017"/>
    <lineage>
        <taxon>Eukaryota</taxon>
        <taxon>Sar</taxon>
        <taxon>Alveolata</taxon>
        <taxon>Ciliophora</taxon>
        <taxon>Intramacronucleata</taxon>
        <taxon>Oligohymenophorea</taxon>
        <taxon>Hymenostomatida</taxon>
        <taxon>Tetrahymenina</taxon>
        <taxon>Tetrahymenidae</taxon>
        <taxon>Tetrahymena</taxon>
    </lineage>
</organism>
<dbReference type="Proteomes" id="UP000009168">
    <property type="component" value="Unassembled WGS sequence"/>
</dbReference>
<feature type="region of interest" description="Disordered" evidence="1">
    <location>
        <begin position="461"/>
        <end position="482"/>
    </location>
</feature>
<dbReference type="KEGG" id="tet:TTHERM_00145710"/>
<gene>
    <name evidence="2" type="ORF">TTHERM_00145710</name>
</gene>
<proteinExistence type="predicted"/>
<evidence type="ECO:0000313" key="3">
    <source>
        <dbReference type="Proteomes" id="UP000009168"/>
    </source>
</evidence>
<accession>I7MDU4</accession>
<reference evidence="3" key="1">
    <citation type="journal article" date="2006" name="PLoS Biol.">
        <title>Macronuclear genome sequence of the ciliate Tetrahymena thermophila, a model eukaryote.</title>
        <authorList>
            <person name="Eisen J.A."/>
            <person name="Coyne R.S."/>
            <person name="Wu M."/>
            <person name="Wu D."/>
            <person name="Thiagarajan M."/>
            <person name="Wortman J.R."/>
            <person name="Badger J.H."/>
            <person name="Ren Q."/>
            <person name="Amedeo P."/>
            <person name="Jones K.M."/>
            <person name="Tallon L.J."/>
            <person name="Delcher A.L."/>
            <person name="Salzberg S.L."/>
            <person name="Silva J.C."/>
            <person name="Haas B.J."/>
            <person name="Majoros W.H."/>
            <person name="Farzad M."/>
            <person name="Carlton J.M."/>
            <person name="Smith R.K. Jr."/>
            <person name="Garg J."/>
            <person name="Pearlman R.E."/>
            <person name="Karrer K.M."/>
            <person name="Sun L."/>
            <person name="Manning G."/>
            <person name="Elde N.C."/>
            <person name="Turkewitz A.P."/>
            <person name="Asai D.J."/>
            <person name="Wilkes D.E."/>
            <person name="Wang Y."/>
            <person name="Cai H."/>
            <person name="Collins K."/>
            <person name="Stewart B.A."/>
            <person name="Lee S.R."/>
            <person name="Wilamowska K."/>
            <person name="Weinberg Z."/>
            <person name="Ruzzo W.L."/>
            <person name="Wloga D."/>
            <person name="Gaertig J."/>
            <person name="Frankel J."/>
            <person name="Tsao C.-C."/>
            <person name="Gorovsky M.A."/>
            <person name="Keeling P.J."/>
            <person name="Waller R.F."/>
            <person name="Patron N.J."/>
            <person name="Cherry J.M."/>
            <person name="Stover N.A."/>
            <person name="Krieger C.J."/>
            <person name="del Toro C."/>
            <person name="Ryder H.F."/>
            <person name="Williamson S.C."/>
            <person name="Barbeau R.A."/>
            <person name="Hamilton E.P."/>
            <person name="Orias E."/>
        </authorList>
    </citation>
    <scope>NUCLEOTIDE SEQUENCE [LARGE SCALE GENOMIC DNA]</scope>
    <source>
        <strain evidence="3">SB210</strain>
    </source>
</reference>